<reference evidence="3" key="1">
    <citation type="journal article" date="2019" name="Int. J. Syst. Evol. Microbiol.">
        <title>The Global Catalogue of Microorganisms (GCM) 10K type strain sequencing project: providing services to taxonomists for standard genome sequencing and annotation.</title>
        <authorList>
            <consortium name="The Broad Institute Genomics Platform"/>
            <consortium name="The Broad Institute Genome Sequencing Center for Infectious Disease"/>
            <person name="Wu L."/>
            <person name="Ma J."/>
        </authorList>
    </citation>
    <scope>NUCLEOTIDE SEQUENCE [LARGE SCALE GENOMIC DNA]</scope>
    <source>
        <strain evidence="3">KCTC 13193</strain>
    </source>
</reference>
<evidence type="ECO:0000256" key="1">
    <source>
        <dbReference type="ARBA" id="ARBA00007529"/>
    </source>
</evidence>
<dbReference type="InterPro" id="IPR008794">
    <property type="entry name" value="Pro_racemase_fam"/>
</dbReference>
<dbReference type="EMBL" id="JBHRRZ010000008">
    <property type="protein sequence ID" value="MFC2947646.1"/>
    <property type="molecule type" value="Genomic_DNA"/>
</dbReference>
<dbReference type="PIRSF" id="PIRSF029792">
    <property type="entry name" value="Pro_racemase"/>
    <property type="match status" value="1"/>
</dbReference>
<gene>
    <name evidence="2" type="ORF">ACFODW_04680</name>
</gene>
<comment type="caution">
    <text evidence="2">The sequence shown here is derived from an EMBL/GenBank/DDBJ whole genome shotgun (WGS) entry which is preliminary data.</text>
</comment>
<dbReference type="RefSeq" id="WP_390303697.1">
    <property type="nucleotide sequence ID" value="NZ_JBHRRZ010000008.1"/>
</dbReference>
<dbReference type="Pfam" id="PF05544">
    <property type="entry name" value="Pro_racemase"/>
    <property type="match status" value="1"/>
</dbReference>
<sequence length="345" mass="37864">MYISEKMKTESNKGIMKITTLDTHTGGDPTRIVTDGLPEIIGDTMIEKKRYLIDHYDNIRTSLMHEPRGHRDMFGAILLEPTSPTADIGVVFMDTGGYLNMCGHGTIGVVTAIIESGIVDKSGNEIELVLDTPAGLVEIKARMKEDKVTSVSLKNVPSFSWIKDKRVTISGIGEIHVDVSFGGSFYVFVNPRELNIDLIPANADRLRSLGMLIKEEVNKQIPVQHPTVEDINTIDLVLFLDKSDTEGVNTRNVAVFGESNVARSACGTGLSAQMAAIYNSKLSLNETYVTESFIGTTMRGVLVEEVKLENKVGVIPIITGDAVVTGQHEFYIDRRDSLSRGFLLD</sequence>
<comment type="similarity">
    <text evidence="1">Belongs to the proline racemase family.</text>
</comment>
<dbReference type="SUPFAM" id="SSF54506">
    <property type="entry name" value="Diaminopimelate epimerase-like"/>
    <property type="match status" value="1"/>
</dbReference>
<dbReference type="PANTHER" id="PTHR33442:SF5">
    <property type="entry name" value="BIFUNCTIONAL TRANS-3-HYDROXY-L-PROLINE DEHYDRATASE_2-EPIMERASE"/>
    <property type="match status" value="1"/>
</dbReference>
<proteinExistence type="inferred from homology"/>
<dbReference type="SFLD" id="SFLDS00028">
    <property type="entry name" value="Proline_Racemase"/>
    <property type="match status" value="1"/>
</dbReference>
<evidence type="ECO:0000313" key="3">
    <source>
        <dbReference type="Proteomes" id="UP001595387"/>
    </source>
</evidence>
<dbReference type="Proteomes" id="UP001595387">
    <property type="component" value="Unassembled WGS sequence"/>
</dbReference>
<dbReference type="PANTHER" id="PTHR33442">
    <property type="entry name" value="TRANS-3-HYDROXY-L-PROLINE DEHYDRATASE"/>
    <property type="match status" value="1"/>
</dbReference>
<keyword evidence="3" id="KW-1185">Reference proteome</keyword>
<evidence type="ECO:0000313" key="2">
    <source>
        <dbReference type="EMBL" id="MFC2947646.1"/>
    </source>
</evidence>
<name>A0ABV7A3Q1_9BACI</name>
<protein>
    <submittedName>
        <fullName evidence="2">Proline racemase family protein</fullName>
    </submittedName>
</protein>
<organism evidence="2 3">
    <name type="scientific">Virgibacillus sediminis</name>
    <dbReference type="NCBI Taxonomy" id="202260"/>
    <lineage>
        <taxon>Bacteria</taxon>
        <taxon>Bacillati</taxon>
        <taxon>Bacillota</taxon>
        <taxon>Bacilli</taxon>
        <taxon>Bacillales</taxon>
        <taxon>Bacillaceae</taxon>
        <taxon>Virgibacillus</taxon>
    </lineage>
</organism>
<accession>A0ABV7A3Q1</accession>
<dbReference type="Gene3D" id="3.10.310.10">
    <property type="entry name" value="Diaminopimelate Epimerase, Chain A, domain 1"/>
    <property type="match status" value="2"/>
</dbReference>